<comment type="caution">
    <text evidence="2">The sequence shown here is derived from an EMBL/GenBank/DDBJ whole genome shotgun (WGS) entry which is preliminary data.</text>
</comment>
<name>A0ABR6A109_9HYPH</name>
<evidence type="ECO:0000313" key="3">
    <source>
        <dbReference type="Proteomes" id="UP000539787"/>
    </source>
</evidence>
<sequence length="1091" mass="119948">MNAPMTACWRVEDATAIISNEALEGHEGIFLATHSPITDFDVSGSHGGEINGRDEAALLDVLSDSARKHAFCVVQGEPGSGKSHLIRWLSVKWPESNDVKLLLQRADGSLEGALRQMRERLPAEFQDLFDKMGRRLRATDKGRANLLLSNLANALHPDHFDPPLDDVEWCRSVLPGELIDSPAIKRHWQGPARILGLMEGKGDDEGSQRNSQSASFNVFDIEELASHCGAVFNSGVTGPTERLARKLIEEGLYITELRESRWTADEIAAEQAAKIPTTMKLVGALNRRRNDAVQNLLGVSAEGLKTLFRQIRVALAARGQRLVLLLEDITSWEGIDDSLIDVLVTNAETRMADGASDMCPLISVVGVTPGYYRKLHGNYRARITHEINLGAAQQDGELQDVATLRNGGDRLRFVSRYLSAVRAGPDALARWRKDLWQDRNATPPNRCDHCEVRERCHATFGTSAGVGLYPFTEKALDHFFEALNDNDNGMTWKTPRGVLQAVLSPNLLQVKAINDGSFPTILTENAALVAESRNLGRRVTAVLTNQLSEQPADFARVRRIVSYWGDKERADTVTDMSGGLSFAGVPRSLFDAFGLPWVGTEEGAQPEQPAPSSKPVVSVPPVRDDEVHEPTPPKPPAVRTTPLAASSTQTRTPAPPSARRLIAKSDLQTRLDEIRNWETSGQPQNPSVYNSALFDILSQLDPRRVGLDPYSKRRILTEQQVKIEGTGPSQRGYLTIPRQEWLWRGLEAVVSLQLNGTMSVNDIAFHRHSLTVLTTRLEGLLSDYADRRLGKADGSRWSPVPLITQLLVARAWLRGTVSPNDPHFKQLQGILSDEPPNESDPATRSTPWQEFLNRTKGYHATFRDALRAMISLPQGAAAGFGLADVSRVAGAIRRLRDTQRFDEPPSGTGETGVSEFDAAQEIASHFKHSMGQIVRIERQQLESRASSLQDLLRGRTIEAHLGRVDAVMSSVSSRLPRANPESITAWKNEFGKATARIEQKADQTVEDFILLVAELRDMGSGLGLEQLSLAPSKDLGIFLDAAKTGEQTTVQLLGHVKDCINDGRGSSSLAQVHDVGRVVTQVLSDHGKLND</sequence>
<protein>
    <recommendedName>
        <fullName evidence="4">ATP-binding protein</fullName>
    </recommendedName>
</protein>
<feature type="compositionally biased region" description="Basic and acidic residues" evidence="1">
    <location>
        <begin position="622"/>
        <end position="631"/>
    </location>
</feature>
<evidence type="ECO:0000313" key="2">
    <source>
        <dbReference type="EMBL" id="MBA5800300.1"/>
    </source>
</evidence>
<dbReference type="RefSeq" id="WP_182208008.1">
    <property type="nucleotide sequence ID" value="NZ_JACGBJ010000001.1"/>
</dbReference>
<dbReference type="EMBL" id="JACGBJ010000001">
    <property type="protein sequence ID" value="MBA5800300.1"/>
    <property type="molecule type" value="Genomic_DNA"/>
</dbReference>
<keyword evidence="3" id="KW-1185">Reference proteome</keyword>
<dbReference type="Proteomes" id="UP000539787">
    <property type="component" value="Unassembled WGS sequence"/>
</dbReference>
<feature type="compositionally biased region" description="Low complexity" evidence="1">
    <location>
        <begin position="611"/>
        <end position="621"/>
    </location>
</feature>
<feature type="compositionally biased region" description="Polar residues" evidence="1">
    <location>
        <begin position="643"/>
        <end position="652"/>
    </location>
</feature>
<dbReference type="SUPFAM" id="SSF52540">
    <property type="entry name" value="P-loop containing nucleoside triphosphate hydrolases"/>
    <property type="match status" value="1"/>
</dbReference>
<organism evidence="2 3">
    <name type="scientific">Rhizobium changzhiense</name>
    <dbReference type="NCBI Taxonomy" id="2692317"/>
    <lineage>
        <taxon>Bacteria</taxon>
        <taxon>Pseudomonadati</taxon>
        <taxon>Pseudomonadota</taxon>
        <taxon>Alphaproteobacteria</taxon>
        <taxon>Hyphomicrobiales</taxon>
        <taxon>Rhizobiaceae</taxon>
        <taxon>Rhizobium/Agrobacterium group</taxon>
        <taxon>Rhizobium</taxon>
    </lineage>
</organism>
<dbReference type="InterPro" id="IPR027417">
    <property type="entry name" value="P-loop_NTPase"/>
</dbReference>
<proteinExistence type="predicted"/>
<evidence type="ECO:0000256" key="1">
    <source>
        <dbReference type="SAM" id="MobiDB-lite"/>
    </source>
</evidence>
<gene>
    <name evidence="2" type="ORF">HX902_01395</name>
</gene>
<feature type="region of interest" description="Disordered" evidence="1">
    <location>
        <begin position="599"/>
        <end position="659"/>
    </location>
</feature>
<evidence type="ECO:0008006" key="4">
    <source>
        <dbReference type="Google" id="ProtNLM"/>
    </source>
</evidence>
<reference evidence="2 3" key="1">
    <citation type="submission" date="2020-07" db="EMBL/GenBank/DDBJ databases">
        <authorList>
            <person name="Sun Q."/>
        </authorList>
    </citation>
    <scope>NUCLEOTIDE SEQUENCE [LARGE SCALE GENOMIC DNA]</scope>
    <source>
        <strain evidence="2 3">WYCCWR 11317</strain>
    </source>
</reference>
<accession>A0ABR6A109</accession>